<proteinExistence type="predicted"/>
<feature type="transmembrane region" description="Helical" evidence="2">
    <location>
        <begin position="31"/>
        <end position="51"/>
    </location>
</feature>
<accession>A0A6J5ZZJ5</accession>
<evidence type="ECO:0000256" key="2">
    <source>
        <dbReference type="SAM" id="Phobius"/>
    </source>
</evidence>
<sequence length="198" mass="19809">MSTQPPSEDPTQQYNPQQGGQPPEGGGSNPWPWVLGGIAIIVVGVIAAILITGGNDSGSSTDASITEPVTTLTTKTATSTPTTTTTATPTTTTTTTTAPINITRTCTVNNIPGVVGNSTVANVNATNVPASQTALASCNAASALVKGVARTGAEMPVTVQGSSCTPSVSGSTAKWSCVEHGADSALTITTKFPLTYTN</sequence>
<feature type="region of interest" description="Disordered" evidence="1">
    <location>
        <begin position="1"/>
        <end position="30"/>
    </location>
</feature>
<name>A0A6J5ZZJ5_9ZZZZ</name>
<keyword evidence="2" id="KW-1133">Transmembrane helix</keyword>
<organism evidence="3">
    <name type="scientific">freshwater metagenome</name>
    <dbReference type="NCBI Taxonomy" id="449393"/>
    <lineage>
        <taxon>unclassified sequences</taxon>
        <taxon>metagenomes</taxon>
        <taxon>ecological metagenomes</taxon>
    </lineage>
</organism>
<feature type="compositionally biased region" description="Low complexity" evidence="1">
    <location>
        <begin position="10"/>
        <end position="21"/>
    </location>
</feature>
<keyword evidence="2" id="KW-0472">Membrane</keyword>
<dbReference type="AlphaFoldDB" id="A0A6J5ZZJ5"/>
<reference evidence="3" key="1">
    <citation type="submission" date="2020-05" db="EMBL/GenBank/DDBJ databases">
        <authorList>
            <person name="Chiriac C."/>
            <person name="Salcher M."/>
            <person name="Ghai R."/>
            <person name="Kavagutti S V."/>
        </authorList>
    </citation>
    <scope>NUCLEOTIDE SEQUENCE</scope>
</reference>
<evidence type="ECO:0000313" key="3">
    <source>
        <dbReference type="EMBL" id="CAB4346200.1"/>
    </source>
</evidence>
<dbReference type="EMBL" id="CAESAO010000130">
    <property type="protein sequence ID" value="CAB4346200.1"/>
    <property type="molecule type" value="Genomic_DNA"/>
</dbReference>
<gene>
    <name evidence="3" type="ORF">UFOPK3522_01291</name>
</gene>
<feature type="region of interest" description="Disordered" evidence="1">
    <location>
        <begin position="72"/>
        <end position="95"/>
    </location>
</feature>
<protein>
    <submittedName>
        <fullName evidence="3">Unannotated protein</fullName>
    </submittedName>
</protein>
<evidence type="ECO:0000256" key="1">
    <source>
        <dbReference type="SAM" id="MobiDB-lite"/>
    </source>
</evidence>
<keyword evidence="2" id="KW-0812">Transmembrane</keyword>